<keyword evidence="7" id="KW-1185">Reference proteome</keyword>
<dbReference type="PANTHER" id="PTHR22847:SF637">
    <property type="entry name" value="WD REPEAT DOMAIN 5B"/>
    <property type="match status" value="1"/>
</dbReference>
<feature type="domain" description="NACHT" evidence="5">
    <location>
        <begin position="387"/>
        <end position="531"/>
    </location>
</feature>
<dbReference type="InterPro" id="IPR007111">
    <property type="entry name" value="NACHT_NTPase"/>
</dbReference>
<feature type="repeat" description="WD" evidence="3">
    <location>
        <begin position="1033"/>
        <end position="1073"/>
    </location>
</feature>
<evidence type="ECO:0000313" key="7">
    <source>
        <dbReference type="Proteomes" id="UP000592294"/>
    </source>
</evidence>
<evidence type="ECO:0000259" key="5">
    <source>
        <dbReference type="PROSITE" id="PS50837"/>
    </source>
</evidence>
<dbReference type="InterPro" id="IPR001680">
    <property type="entry name" value="WD40_rpt"/>
</dbReference>
<evidence type="ECO:0000256" key="1">
    <source>
        <dbReference type="ARBA" id="ARBA00022574"/>
    </source>
</evidence>
<dbReference type="InterPro" id="IPR036322">
    <property type="entry name" value="WD40_repeat_dom_sf"/>
</dbReference>
<dbReference type="Gene3D" id="3.40.50.300">
    <property type="entry name" value="P-loop containing nucleotide triphosphate hydrolases"/>
    <property type="match status" value="1"/>
</dbReference>
<dbReference type="PROSITE" id="PS50082">
    <property type="entry name" value="WD_REPEATS_2"/>
    <property type="match status" value="8"/>
</dbReference>
<evidence type="ECO:0000256" key="4">
    <source>
        <dbReference type="SAM" id="MobiDB-lite"/>
    </source>
</evidence>
<dbReference type="PROSITE" id="PS50837">
    <property type="entry name" value="NACHT"/>
    <property type="match status" value="1"/>
</dbReference>
<feature type="repeat" description="WD" evidence="3">
    <location>
        <begin position="992"/>
        <end position="1032"/>
    </location>
</feature>
<proteinExistence type="predicted"/>
<dbReference type="SUPFAM" id="SSF50978">
    <property type="entry name" value="WD40 repeat-like"/>
    <property type="match status" value="2"/>
</dbReference>
<dbReference type="RefSeq" id="WP_176975012.1">
    <property type="nucleotide sequence ID" value="NZ_JABZEO010000002.1"/>
</dbReference>
<protein>
    <submittedName>
        <fullName evidence="6">NACHT domain-containing protein</fullName>
    </submittedName>
</protein>
<keyword evidence="1 3" id="KW-0853">WD repeat</keyword>
<name>A0A850R0V5_9GAMM</name>
<feature type="region of interest" description="Disordered" evidence="4">
    <location>
        <begin position="1"/>
        <end position="21"/>
    </location>
</feature>
<dbReference type="PANTHER" id="PTHR22847">
    <property type="entry name" value="WD40 REPEAT PROTEIN"/>
    <property type="match status" value="1"/>
</dbReference>
<evidence type="ECO:0000256" key="3">
    <source>
        <dbReference type="PROSITE-ProRule" id="PRU00221"/>
    </source>
</evidence>
<feature type="repeat" description="WD" evidence="3">
    <location>
        <begin position="1294"/>
        <end position="1325"/>
    </location>
</feature>
<reference evidence="6 7" key="1">
    <citation type="submission" date="2020-06" db="EMBL/GenBank/DDBJ databases">
        <title>Whole-genome sequence of Allochromatium humboldtianum DSM 21881, type strain.</title>
        <authorList>
            <person name="Kyndt J.A."/>
            <person name="Meyer T.E."/>
        </authorList>
    </citation>
    <scope>NUCLEOTIDE SEQUENCE [LARGE SCALE GENOMIC DNA]</scope>
    <source>
        <strain evidence="6 7">DSM 21881</strain>
    </source>
</reference>
<evidence type="ECO:0000256" key="2">
    <source>
        <dbReference type="ARBA" id="ARBA00022737"/>
    </source>
</evidence>
<dbReference type="SMART" id="SM00320">
    <property type="entry name" value="WD40"/>
    <property type="match status" value="14"/>
</dbReference>
<dbReference type="PROSITE" id="PS50294">
    <property type="entry name" value="WD_REPEATS_REGION"/>
    <property type="match status" value="2"/>
</dbReference>
<sequence length="1680" mass="185165">MKVYAESKPALETNHAMNPTSPSCPACDSMNALFSPRRQDYLCEDCGHRWQLPQSWPQGLEPETLPTYLAAPLAELLKEQHPGARLHWLVSCAEIAVRWSVAVALAQVIHANGGGLPIPIAERIREHIERPTLGRWLFLLETLSEAPPTSARLAPGVFNLYQEVFEPRFREKVTDQDSLLTLRNGLAHGAGMRSAKARELLLAHEADVFDLLRAVVRTSAGIQVIAISGEHTERLSGLRPTPVPRPSQLDTCADGPWLISETEALPLLPLAGYGSVRLVNSAGQLEQRPGEAAVTLYQRAERKHLAYNPLGRDEPVSLSLDVEAFRALFRLDDLVSKPSTGDGFWRWNAFLNEARILQEDFIGRAAEIDRIKTWMKGRDTRRNDVPPLGWLFGGPGVGKSLLMARLAYDFSNARPERQGIYYHRFRAGDGRNNTRDFLRGLLTALAQWSPLMASGSEEHQETPEREQALLESAHEMLAAVAGLPASSPNAPPPRFLVLVDGLDEILPYDSLLPQRLRELTLPGTVWLLASRREPALIQAFSDRRCEELFPHGLPPMSATDIRAMLLEGLATAAPTLVARDQDTDKGIDNPFVEGVIACANGLPLYIHLLLEDLRAGRLSVHDEQRLPQGLVAYYDDLMNRTGLSDLKRDLPLLVAILARTEEPLDAEALALLLADTPDDAPRYRERAHHAIRAGQALLRDAPTPDGTEGQILYHQSFRDYLVGRPASGDQPAIPPAPALAGTVRDAEVKFCRLAQTWAELPCGNLRNHLFRWGVRYALRWQGEAGIRAAFRRLTDFVFLQAFTTELPSSAVRGLVADYETLLARLPESPERQEFRLWESFFREREYILRRGDERWPTFKILLQLAVEHADDSPVAREAEAWLAQGKCEWVWLRNPQRVAHAAPDSCLRVFEGHTGSVEGAHELPDGRVLSWSYDGNLHLWDVQTSAPQAILHGHTGSVEGALALTGGRIISWSRDATLRLWDGQTGTLLAILNGHTGLIYGAQVLPDGRILSWSFDSTLRLWNGQTGSQLAVLRKHSGWIRGTQIFPDGRILSWSDDATLCLWDGQNGALLATLAGHIGEIYGAQILPDGRILSWSGESDDYLLDENNKERSHTLRLWDGKSGMLLAILRGHTGSVDGALALPDGRILSWSADKTLHLWDGEVGALLASIIDFGLIGGAQVLPDRRVLFRFYDGTIQLWAVETSLLLLATLSGHNDFACGARILRNGCILTWSRDHTLRLWDGQTGASLIAFSGHTQRVNGALELTDGRILSWSSDNTLRLWSGQTGETLTTHLSGHSRSIKGIKILPDGSILSWSSDKTLRLWDGQRGVPLAILARHTEEFNDVQILRDGRILSRSWNGLHLWDGQTGTLLATLNAHTDLIYGARALPDGRILSWSFDSTLRLWNGKTGSQLAILKGHSGAVLGAQLFPDGRILSWSDDDTLRLWDGQTGALIATLNGHTDVVYHAQILSNGRILSQSLDGTLHLRDGQTGASLAKLTGSAKWIVRAKDGCILFWKNTTLGIWDGQTGAPVANLLTAHTDITDVQVTPDGRLITCYCDGTVQLWDRNRGVPIGEPILEQDLPWLSSSLLLTLNAAKSPELISGQTAGWHLAKTGGLVTCAAPNTPACWHGNSALQSHALLDDGILVATLESGQVFCLQLYRGANRITVSNYERIGLPHD</sequence>
<feature type="repeat" description="WD" evidence="3">
    <location>
        <begin position="910"/>
        <end position="950"/>
    </location>
</feature>
<dbReference type="Pfam" id="PF24883">
    <property type="entry name" value="NPHP3_N"/>
    <property type="match status" value="1"/>
</dbReference>
<dbReference type="Pfam" id="PF00400">
    <property type="entry name" value="WD40"/>
    <property type="match status" value="9"/>
</dbReference>
<feature type="repeat" description="WD" evidence="3">
    <location>
        <begin position="1252"/>
        <end position="1292"/>
    </location>
</feature>
<evidence type="ECO:0000313" key="6">
    <source>
        <dbReference type="EMBL" id="NVZ08219.1"/>
    </source>
</evidence>
<dbReference type="InterPro" id="IPR056884">
    <property type="entry name" value="NPHP3-like_N"/>
</dbReference>
<dbReference type="Gene3D" id="2.130.10.10">
    <property type="entry name" value="YVTN repeat-like/Quinoprotein amine dehydrogenase"/>
    <property type="match status" value="8"/>
</dbReference>
<dbReference type="InterPro" id="IPR027417">
    <property type="entry name" value="P-loop_NTPase"/>
</dbReference>
<feature type="repeat" description="WD" evidence="3">
    <location>
        <begin position="1416"/>
        <end position="1456"/>
    </location>
</feature>
<keyword evidence="2" id="KW-0677">Repeat</keyword>
<organism evidence="6 7">
    <name type="scientific">Allochromatium humboldtianum</name>
    <dbReference type="NCBI Taxonomy" id="504901"/>
    <lineage>
        <taxon>Bacteria</taxon>
        <taxon>Pseudomonadati</taxon>
        <taxon>Pseudomonadota</taxon>
        <taxon>Gammaproteobacteria</taxon>
        <taxon>Chromatiales</taxon>
        <taxon>Chromatiaceae</taxon>
        <taxon>Allochromatium</taxon>
    </lineage>
</organism>
<gene>
    <name evidence="6" type="ORF">HW932_02960</name>
</gene>
<feature type="repeat" description="WD" evidence="3">
    <location>
        <begin position="1129"/>
        <end position="1169"/>
    </location>
</feature>
<dbReference type="SUPFAM" id="SSF52540">
    <property type="entry name" value="P-loop containing nucleoside triphosphate hydrolases"/>
    <property type="match status" value="1"/>
</dbReference>
<dbReference type="CDD" id="cd00200">
    <property type="entry name" value="WD40"/>
    <property type="match status" value="2"/>
</dbReference>
<dbReference type="EMBL" id="JABZEO010000002">
    <property type="protein sequence ID" value="NVZ08219.1"/>
    <property type="molecule type" value="Genomic_DNA"/>
</dbReference>
<feature type="repeat" description="WD" evidence="3">
    <location>
        <begin position="1375"/>
        <end position="1415"/>
    </location>
</feature>
<dbReference type="InterPro" id="IPR015943">
    <property type="entry name" value="WD40/YVTN_repeat-like_dom_sf"/>
</dbReference>
<dbReference type="Proteomes" id="UP000592294">
    <property type="component" value="Unassembled WGS sequence"/>
</dbReference>
<accession>A0A850R0V5</accession>
<comment type="caution">
    <text evidence="6">The sequence shown here is derived from an EMBL/GenBank/DDBJ whole genome shotgun (WGS) entry which is preliminary data.</text>
</comment>